<name>A0A1F5FIV0_9BACT</name>
<evidence type="ECO:0000313" key="2">
    <source>
        <dbReference type="EMBL" id="OGD79546.1"/>
    </source>
</evidence>
<protein>
    <recommendedName>
        <fullName evidence="1">Peptidase C39 domain-containing protein</fullName>
    </recommendedName>
</protein>
<reference evidence="2 3" key="1">
    <citation type="journal article" date="2016" name="Nat. Commun.">
        <title>Thousands of microbial genomes shed light on interconnected biogeochemical processes in an aquifer system.</title>
        <authorList>
            <person name="Anantharaman K."/>
            <person name="Brown C.T."/>
            <person name="Hug L.A."/>
            <person name="Sharon I."/>
            <person name="Castelle C.J."/>
            <person name="Probst A.J."/>
            <person name="Thomas B.C."/>
            <person name="Singh A."/>
            <person name="Wilkins M.J."/>
            <person name="Karaoz U."/>
            <person name="Brodie E.L."/>
            <person name="Williams K.H."/>
            <person name="Hubbard S.S."/>
            <person name="Banfield J.F."/>
        </authorList>
    </citation>
    <scope>NUCLEOTIDE SEQUENCE [LARGE SCALE GENOMIC DNA]</scope>
</reference>
<dbReference type="PROSITE" id="PS50990">
    <property type="entry name" value="PEPTIDASE_C39"/>
    <property type="match status" value="1"/>
</dbReference>
<dbReference type="InterPro" id="IPR005074">
    <property type="entry name" value="Peptidase_C39"/>
</dbReference>
<dbReference type="PANTHER" id="PTHR37806">
    <property type="entry name" value="LMO0724 PROTEIN"/>
    <property type="match status" value="1"/>
</dbReference>
<dbReference type="PANTHER" id="PTHR37806:SF1">
    <property type="entry name" value="PEPTIDASE C39-LIKE DOMAIN-CONTAINING PROTEIN"/>
    <property type="match status" value="1"/>
</dbReference>
<dbReference type="GO" id="GO:0005524">
    <property type="term" value="F:ATP binding"/>
    <property type="evidence" value="ECO:0007669"/>
    <property type="project" value="InterPro"/>
</dbReference>
<gene>
    <name evidence="2" type="ORF">A2368_02290</name>
</gene>
<dbReference type="SUPFAM" id="SSF54001">
    <property type="entry name" value="Cysteine proteinases"/>
    <property type="match status" value="1"/>
</dbReference>
<dbReference type="Proteomes" id="UP000176682">
    <property type="component" value="Unassembled WGS sequence"/>
</dbReference>
<dbReference type="EMBL" id="MFAM01000017">
    <property type="protein sequence ID" value="OGD79546.1"/>
    <property type="molecule type" value="Genomic_DNA"/>
</dbReference>
<proteinExistence type="predicted"/>
<dbReference type="InterPro" id="IPR038765">
    <property type="entry name" value="Papain-like_cys_pep_sf"/>
</dbReference>
<feature type="domain" description="Peptidase C39" evidence="1">
    <location>
        <begin position="14"/>
        <end position="154"/>
    </location>
</feature>
<accession>A0A1F5FIV0</accession>
<dbReference type="GO" id="GO:0006508">
    <property type="term" value="P:proteolysis"/>
    <property type="evidence" value="ECO:0007669"/>
    <property type="project" value="InterPro"/>
</dbReference>
<organism evidence="2 3">
    <name type="scientific">Candidatus Collierbacteria bacterium RIFOXYB1_FULL_49_13</name>
    <dbReference type="NCBI Taxonomy" id="1817728"/>
    <lineage>
        <taxon>Bacteria</taxon>
        <taxon>Candidatus Collieribacteriota</taxon>
    </lineage>
</organism>
<evidence type="ECO:0000313" key="3">
    <source>
        <dbReference type="Proteomes" id="UP000176682"/>
    </source>
</evidence>
<dbReference type="GO" id="GO:0008233">
    <property type="term" value="F:peptidase activity"/>
    <property type="evidence" value="ECO:0007669"/>
    <property type="project" value="InterPro"/>
</dbReference>
<dbReference type="GO" id="GO:0016020">
    <property type="term" value="C:membrane"/>
    <property type="evidence" value="ECO:0007669"/>
    <property type="project" value="InterPro"/>
</dbReference>
<sequence>MDNQPNLLPVKSFQETLHGGYCGPATLKMVLAYYGIEKSEDKLAQACGKDTELGVDDQAIKRIAESFGLRVEIKNNSSFDDIQSWLEKKVPVIVNWFTRGRTDYAEDEVADGHYSVVVGLDDQHIYLQDPEVGRVRKIEKDEFKKVWFDFSSEFIEKWEDLIVRQVIAIYR</sequence>
<dbReference type="InterPro" id="IPR039564">
    <property type="entry name" value="Peptidase_C39-like"/>
</dbReference>
<dbReference type="AlphaFoldDB" id="A0A1F5FIV0"/>
<dbReference type="Gene3D" id="3.90.70.10">
    <property type="entry name" value="Cysteine proteinases"/>
    <property type="match status" value="1"/>
</dbReference>
<dbReference type="Pfam" id="PF13529">
    <property type="entry name" value="Peptidase_C39_2"/>
    <property type="match status" value="1"/>
</dbReference>
<comment type="caution">
    <text evidence="2">The sequence shown here is derived from an EMBL/GenBank/DDBJ whole genome shotgun (WGS) entry which is preliminary data.</text>
</comment>
<evidence type="ECO:0000259" key="1">
    <source>
        <dbReference type="PROSITE" id="PS50990"/>
    </source>
</evidence>